<evidence type="ECO:0000256" key="5">
    <source>
        <dbReference type="SAM" id="Phobius"/>
    </source>
</evidence>
<reference evidence="6" key="1">
    <citation type="submission" date="2023-06" db="EMBL/GenBank/DDBJ databases">
        <title>Genome-scale phylogeny and comparative genomics of the fungal order Sordariales.</title>
        <authorList>
            <consortium name="Lawrence Berkeley National Laboratory"/>
            <person name="Hensen N."/>
            <person name="Bonometti L."/>
            <person name="Westerberg I."/>
            <person name="Brannstrom I.O."/>
            <person name="Guillou S."/>
            <person name="Cros-Aarteil S."/>
            <person name="Calhoun S."/>
            <person name="Haridas S."/>
            <person name="Kuo A."/>
            <person name="Mondo S."/>
            <person name="Pangilinan J."/>
            <person name="Riley R."/>
            <person name="LaButti K."/>
            <person name="Andreopoulos B."/>
            <person name="Lipzen A."/>
            <person name="Chen C."/>
            <person name="Yanf M."/>
            <person name="Daum C."/>
            <person name="Ng V."/>
            <person name="Clum A."/>
            <person name="Steindorff A."/>
            <person name="Ohm R."/>
            <person name="Martin F."/>
            <person name="Silar P."/>
            <person name="Natvig D."/>
            <person name="Lalanne C."/>
            <person name="Gautier V."/>
            <person name="Ament-velasquez S.L."/>
            <person name="Kruys A."/>
            <person name="Hutchinson M.I."/>
            <person name="Powell A.J."/>
            <person name="Barry K."/>
            <person name="Miller A.N."/>
            <person name="Grigoriev I.V."/>
            <person name="Debuchy R."/>
            <person name="Gladieux P."/>
            <person name="Thoren M.H."/>
            <person name="Johannesson H."/>
        </authorList>
    </citation>
    <scope>NUCLEOTIDE SEQUENCE</scope>
    <source>
        <strain evidence="6">SMH2392-1A</strain>
    </source>
</reference>
<evidence type="ECO:0000256" key="4">
    <source>
        <dbReference type="ARBA" id="ARBA00023136"/>
    </source>
</evidence>
<dbReference type="PANTHER" id="PTHR23502:SF26">
    <property type="entry name" value="MAJOR FACILITATOR SUPERFAMILY (MFS) PROFILE DOMAIN-CONTAINING PROTEIN"/>
    <property type="match status" value="1"/>
</dbReference>
<dbReference type="EMBL" id="JAUIRO010000001">
    <property type="protein sequence ID" value="KAK0735258.1"/>
    <property type="molecule type" value="Genomic_DNA"/>
</dbReference>
<evidence type="ECO:0000313" key="7">
    <source>
        <dbReference type="Proteomes" id="UP001172101"/>
    </source>
</evidence>
<dbReference type="GO" id="GO:0022857">
    <property type="term" value="F:transmembrane transporter activity"/>
    <property type="evidence" value="ECO:0007669"/>
    <property type="project" value="InterPro"/>
</dbReference>
<dbReference type="InterPro" id="IPR036259">
    <property type="entry name" value="MFS_trans_sf"/>
</dbReference>
<dbReference type="Proteomes" id="UP001172101">
    <property type="component" value="Unassembled WGS sequence"/>
</dbReference>
<organism evidence="6 7">
    <name type="scientific">Lasiosphaeria miniovina</name>
    <dbReference type="NCBI Taxonomy" id="1954250"/>
    <lineage>
        <taxon>Eukaryota</taxon>
        <taxon>Fungi</taxon>
        <taxon>Dikarya</taxon>
        <taxon>Ascomycota</taxon>
        <taxon>Pezizomycotina</taxon>
        <taxon>Sordariomycetes</taxon>
        <taxon>Sordariomycetidae</taxon>
        <taxon>Sordariales</taxon>
        <taxon>Lasiosphaeriaceae</taxon>
        <taxon>Lasiosphaeria</taxon>
    </lineage>
</organism>
<keyword evidence="4 5" id="KW-0472">Membrane</keyword>
<name>A0AA40EGY9_9PEZI</name>
<keyword evidence="2 5" id="KW-0812">Transmembrane</keyword>
<dbReference type="GeneID" id="85331465"/>
<protein>
    <recommendedName>
        <fullName evidence="8">Major facilitator superfamily (MFS) profile domain-containing protein</fullName>
    </recommendedName>
</protein>
<evidence type="ECO:0000256" key="2">
    <source>
        <dbReference type="ARBA" id="ARBA00022692"/>
    </source>
</evidence>
<dbReference type="AlphaFoldDB" id="A0AA40EGY9"/>
<comment type="caution">
    <text evidence="6">The sequence shown here is derived from an EMBL/GenBank/DDBJ whole genome shotgun (WGS) entry which is preliminary data.</text>
</comment>
<evidence type="ECO:0000256" key="1">
    <source>
        <dbReference type="ARBA" id="ARBA00004141"/>
    </source>
</evidence>
<evidence type="ECO:0008006" key="8">
    <source>
        <dbReference type="Google" id="ProtNLM"/>
    </source>
</evidence>
<dbReference type="RefSeq" id="XP_060304135.1">
    <property type="nucleotide sequence ID" value="XM_060448195.1"/>
</dbReference>
<keyword evidence="7" id="KW-1185">Reference proteome</keyword>
<dbReference type="InterPro" id="IPR011701">
    <property type="entry name" value="MFS"/>
</dbReference>
<comment type="subcellular location">
    <subcellularLocation>
        <location evidence="1">Membrane</location>
        <topology evidence="1">Multi-pass membrane protein</topology>
    </subcellularLocation>
</comment>
<dbReference type="PANTHER" id="PTHR23502">
    <property type="entry name" value="MAJOR FACILITATOR SUPERFAMILY"/>
    <property type="match status" value="1"/>
</dbReference>
<dbReference type="Pfam" id="PF07690">
    <property type="entry name" value="MFS_1"/>
    <property type="match status" value="1"/>
</dbReference>
<feature type="transmembrane region" description="Helical" evidence="5">
    <location>
        <begin position="22"/>
        <end position="41"/>
    </location>
</feature>
<proteinExistence type="predicted"/>
<dbReference type="Gene3D" id="1.20.1720.10">
    <property type="entry name" value="Multidrug resistance protein D"/>
    <property type="match status" value="1"/>
</dbReference>
<keyword evidence="3 5" id="KW-1133">Transmembrane helix</keyword>
<dbReference type="SUPFAM" id="SSF103473">
    <property type="entry name" value="MFS general substrate transporter"/>
    <property type="match status" value="1"/>
</dbReference>
<gene>
    <name evidence="6" type="ORF">B0T26DRAFT_99633</name>
</gene>
<accession>A0AA40EGY9</accession>
<evidence type="ECO:0000256" key="3">
    <source>
        <dbReference type="ARBA" id="ARBA00022989"/>
    </source>
</evidence>
<sequence length="112" mass="12169">MAVQGVAPSLWGPLSDTHGRRITFLSTFAVYLVATICLAFSKSLAGLMVFRALQAAGSAATISVGAYSKAVPQPSPSAARLTPCSWHGRCWCHWGYHDGQGTRWIYGKLWRQ</sequence>
<dbReference type="GO" id="GO:0005886">
    <property type="term" value="C:plasma membrane"/>
    <property type="evidence" value="ECO:0007669"/>
    <property type="project" value="TreeGrafter"/>
</dbReference>
<evidence type="ECO:0000313" key="6">
    <source>
        <dbReference type="EMBL" id="KAK0735258.1"/>
    </source>
</evidence>